<protein>
    <submittedName>
        <fullName evidence="7">Uncharacterized protein</fullName>
    </submittedName>
</protein>
<dbReference type="GeneID" id="25991568"/>
<proteinExistence type="predicted"/>
<evidence type="ECO:0000256" key="1">
    <source>
        <dbReference type="ARBA" id="ARBA00004141"/>
    </source>
</evidence>
<dbReference type="RefSeq" id="XP_014184302.1">
    <property type="nucleotide sequence ID" value="XM_014328827.1"/>
</dbReference>
<keyword evidence="3 6" id="KW-1133">Transmembrane helix</keyword>
<dbReference type="GO" id="GO:0016020">
    <property type="term" value="C:membrane"/>
    <property type="evidence" value="ECO:0007669"/>
    <property type="project" value="UniProtKB-SubCell"/>
</dbReference>
<evidence type="ECO:0000256" key="3">
    <source>
        <dbReference type="ARBA" id="ARBA00022989"/>
    </source>
</evidence>
<evidence type="ECO:0000256" key="4">
    <source>
        <dbReference type="ARBA" id="ARBA00023136"/>
    </source>
</evidence>
<gene>
    <name evidence="7" type="ORF">A1Q1_08056</name>
</gene>
<dbReference type="KEGG" id="tasa:A1Q1_08056"/>
<dbReference type="GO" id="GO:0005783">
    <property type="term" value="C:endoplasmic reticulum"/>
    <property type="evidence" value="ECO:0007669"/>
    <property type="project" value="TreeGrafter"/>
</dbReference>
<evidence type="ECO:0000313" key="8">
    <source>
        <dbReference type="Proteomes" id="UP000002748"/>
    </source>
</evidence>
<feature type="transmembrane region" description="Helical" evidence="6">
    <location>
        <begin position="143"/>
        <end position="161"/>
    </location>
</feature>
<reference evidence="7 8" key="1">
    <citation type="journal article" date="2012" name="Eukaryot. Cell">
        <title>Draft genome sequence of CBS 2479, the standard type strain of Trichosporon asahii.</title>
        <authorList>
            <person name="Yang R.Y."/>
            <person name="Li H.T."/>
            <person name="Zhu H."/>
            <person name="Zhou G.P."/>
            <person name="Wang M."/>
            <person name="Wang L."/>
        </authorList>
    </citation>
    <scope>NUCLEOTIDE SEQUENCE [LARGE SCALE GENOMIC DNA]</scope>
    <source>
        <strain evidence="8">ATCC 90039 / CBS 2479 / JCM 2466 / KCTC 7840 / NCYC 2677 / UAMH 7654</strain>
    </source>
</reference>
<evidence type="ECO:0000313" key="7">
    <source>
        <dbReference type="EMBL" id="EJT53139.1"/>
    </source>
</evidence>
<sequence length="433" mass="46268">MIQRRRPAPSSTPSSGPGSGFSSPALTQQNTAYQPLQHDSPSTPPRFGHAPAFTPRANHMHNGSLGNGNGFNGFSPMMGSSRGGFGGMTGLGQYVEENESGPMARRVGRQVQAGVRDMAELGRSWSLVWGDPELRTRVLKVTTMNLISLLLLSLLPLMAPVLSQSSRAARVGFWYNVLLNWPMFAVCFAVNAYWGPGVAKRAQSVMHPASSTSELPAPPSTALLTLTRLLLIGDFTLVSRSIALVPIVGRPIALAYMALVNAYYAYEWIFANRDWPLARRCAYIGDRAAYMFGFGESQVFTLCCSASGAVCVTPRHSASLRSSPLTPRPHPNPPDQLLPPLINMAIFTLLYPFLLIQALHSRPPAAGDVLPAGSGGGQDDSGAGAISPALGVRVPIFMLAQNALVGAEWLLAAVGRERGGALEGLREKMGGKY</sequence>
<feature type="compositionally biased region" description="Polar residues" evidence="5">
    <location>
        <begin position="25"/>
        <end position="41"/>
    </location>
</feature>
<dbReference type="HOGENOM" id="CLU_698321_0_0_1"/>
<feature type="region of interest" description="Disordered" evidence="5">
    <location>
        <begin position="1"/>
        <end position="67"/>
    </location>
</feature>
<evidence type="ECO:0000256" key="6">
    <source>
        <dbReference type="SAM" id="Phobius"/>
    </source>
</evidence>
<feature type="transmembrane region" description="Helical" evidence="6">
    <location>
        <begin position="337"/>
        <end position="356"/>
    </location>
</feature>
<dbReference type="EMBL" id="ALBS01000008">
    <property type="protein sequence ID" value="EJT53139.1"/>
    <property type="molecule type" value="Genomic_DNA"/>
</dbReference>
<dbReference type="OrthoDB" id="266518at2759"/>
<keyword evidence="4 6" id="KW-0472">Membrane</keyword>
<dbReference type="InterPro" id="IPR059112">
    <property type="entry name" value="CysZ/EI24"/>
</dbReference>
<dbReference type="Pfam" id="PF07264">
    <property type="entry name" value="EI24"/>
    <property type="match status" value="1"/>
</dbReference>
<dbReference type="Proteomes" id="UP000002748">
    <property type="component" value="Unassembled WGS sequence"/>
</dbReference>
<comment type="subcellular location">
    <subcellularLocation>
        <location evidence="1">Membrane</location>
        <topology evidence="1">Multi-pass membrane protein</topology>
    </subcellularLocation>
</comment>
<feature type="transmembrane region" description="Helical" evidence="6">
    <location>
        <begin position="247"/>
        <end position="266"/>
    </location>
</feature>
<dbReference type="PANTHER" id="PTHR21389:SF0">
    <property type="entry name" value="ETOPOSIDE-INDUCED PROTEIN 2.4 HOMOLOG"/>
    <property type="match status" value="1"/>
</dbReference>
<organism evidence="7 8">
    <name type="scientific">Trichosporon asahii var. asahii (strain ATCC 90039 / CBS 2479 / JCM 2466 / KCTC 7840 / NBRC 103889/ NCYC 2677 / UAMH 7654)</name>
    <name type="common">Yeast</name>
    <dbReference type="NCBI Taxonomy" id="1186058"/>
    <lineage>
        <taxon>Eukaryota</taxon>
        <taxon>Fungi</taxon>
        <taxon>Dikarya</taxon>
        <taxon>Basidiomycota</taxon>
        <taxon>Agaricomycotina</taxon>
        <taxon>Tremellomycetes</taxon>
        <taxon>Trichosporonales</taxon>
        <taxon>Trichosporonaceae</taxon>
        <taxon>Trichosporon</taxon>
    </lineage>
</organism>
<name>J8TSE1_TRIAS</name>
<keyword evidence="2 6" id="KW-0812">Transmembrane</keyword>
<feature type="transmembrane region" description="Helical" evidence="6">
    <location>
        <begin position="173"/>
        <end position="194"/>
    </location>
</feature>
<evidence type="ECO:0000256" key="2">
    <source>
        <dbReference type="ARBA" id="ARBA00022692"/>
    </source>
</evidence>
<accession>J8TSE1</accession>
<dbReference type="AlphaFoldDB" id="J8TSE1"/>
<dbReference type="VEuPathDB" id="FungiDB:A1Q1_08056"/>
<dbReference type="GO" id="GO:0016236">
    <property type="term" value="P:macroautophagy"/>
    <property type="evidence" value="ECO:0007669"/>
    <property type="project" value="TreeGrafter"/>
</dbReference>
<evidence type="ECO:0000256" key="5">
    <source>
        <dbReference type="SAM" id="MobiDB-lite"/>
    </source>
</evidence>
<feature type="compositionally biased region" description="Low complexity" evidence="5">
    <location>
        <begin position="8"/>
        <end position="24"/>
    </location>
</feature>
<dbReference type="PANTHER" id="PTHR21389">
    <property type="entry name" value="P53 INDUCED PROTEIN"/>
    <property type="match status" value="1"/>
</dbReference>
<comment type="caution">
    <text evidence="7">The sequence shown here is derived from an EMBL/GenBank/DDBJ whole genome shotgun (WGS) entry which is preliminary data.</text>
</comment>